<accession>A0A937W4F1</accession>
<sequence>MHPPALTLVLSQGRGDQYATLSQRLRQLAQGVTPPRSTAPLSTSRLSTEQTPETTPIASLTITLERRGETLHLDYHLPAGVSYAATRPWHEVQARLSPLDTWCQHPTQPVPNAAGQALFDVLFGTETAWEPLLRSLFRQPAPALRPNPIRAGVRLRLCTQEPFLLGLPWRLLAWQHYPLAAYGWLCLTTPRLEPTESYTTTAPCTMLLVALGDEGQALTPDPTHGQAILDVLQHVWPTGQAPGYVRTVHTRQALENALQGLRPHGIYVYGTATSQAGAVQCPFADGSSLRLSHLADLLRQAAPAVLYLNVAGLGETAAMLPILH</sequence>
<evidence type="ECO:0000256" key="1">
    <source>
        <dbReference type="SAM" id="MobiDB-lite"/>
    </source>
</evidence>
<dbReference type="EMBL" id="VGLS01001062">
    <property type="protein sequence ID" value="MBM3226819.1"/>
    <property type="molecule type" value="Genomic_DNA"/>
</dbReference>
<feature type="region of interest" description="Disordered" evidence="1">
    <location>
        <begin position="30"/>
        <end position="53"/>
    </location>
</feature>
<gene>
    <name evidence="2" type="ORF">FJZ47_23895</name>
</gene>
<reference evidence="2" key="1">
    <citation type="submission" date="2019-03" db="EMBL/GenBank/DDBJ databases">
        <title>Lake Tanganyika Metagenome-Assembled Genomes (MAGs).</title>
        <authorList>
            <person name="Tran P."/>
        </authorList>
    </citation>
    <scope>NUCLEOTIDE SEQUENCE</scope>
    <source>
        <strain evidence="2">K_DeepCast_65m_m2_066</strain>
    </source>
</reference>
<name>A0A937W4F1_UNCTE</name>
<feature type="non-terminal residue" evidence="2">
    <location>
        <position position="324"/>
    </location>
</feature>
<protein>
    <submittedName>
        <fullName evidence="2">Uncharacterized protein</fullName>
    </submittedName>
</protein>
<feature type="compositionally biased region" description="Polar residues" evidence="1">
    <location>
        <begin position="35"/>
        <end position="53"/>
    </location>
</feature>
<evidence type="ECO:0000313" key="2">
    <source>
        <dbReference type="EMBL" id="MBM3226819.1"/>
    </source>
</evidence>
<proteinExistence type="predicted"/>
<comment type="caution">
    <text evidence="2">The sequence shown here is derived from an EMBL/GenBank/DDBJ whole genome shotgun (WGS) entry which is preliminary data.</text>
</comment>
<dbReference type="AlphaFoldDB" id="A0A937W4F1"/>
<organism evidence="2 3">
    <name type="scientific">Tectimicrobiota bacterium</name>
    <dbReference type="NCBI Taxonomy" id="2528274"/>
    <lineage>
        <taxon>Bacteria</taxon>
        <taxon>Pseudomonadati</taxon>
        <taxon>Nitrospinota/Tectimicrobiota group</taxon>
        <taxon>Candidatus Tectimicrobiota</taxon>
    </lineage>
</organism>
<dbReference type="Proteomes" id="UP000712673">
    <property type="component" value="Unassembled WGS sequence"/>
</dbReference>
<evidence type="ECO:0000313" key="3">
    <source>
        <dbReference type="Proteomes" id="UP000712673"/>
    </source>
</evidence>